<accession>A0A345IKY1</accession>
<organism evidence="9 10">
    <name type="scientific">Deinococcus wulumuqiensis</name>
    <dbReference type="NCBI Taxonomy" id="980427"/>
    <lineage>
        <taxon>Bacteria</taxon>
        <taxon>Thermotogati</taxon>
        <taxon>Deinococcota</taxon>
        <taxon>Deinococci</taxon>
        <taxon>Deinococcales</taxon>
        <taxon>Deinococcaceae</taxon>
        <taxon>Deinococcus</taxon>
    </lineage>
</organism>
<keyword evidence="9" id="KW-0614">Plasmid</keyword>
<dbReference type="PROSITE" id="PS50885">
    <property type="entry name" value="HAMP"/>
    <property type="match status" value="2"/>
</dbReference>
<proteinExistence type="inferred from homology"/>
<dbReference type="GO" id="GO:0007165">
    <property type="term" value="P:signal transduction"/>
    <property type="evidence" value="ECO:0007669"/>
    <property type="project" value="UniProtKB-KW"/>
</dbReference>
<sequence>MTYAPDSVTPVRPAASAPRGQPTSPSPTEPSSTGPAPTGPSPTGLLRRLGVGQKVLLSSLVLGLPLLGTGLLLTQGARQDQQRAVRAAEMTEYYTRLQKMQSELAALRASGTTTLSASRLEALEQAARGLDTDEHFGDESRTLAEAVQTQVRALSAALKSGSLTRNQLSRRTTELLDGDLAELFHKPARDGGLLTTSSYEAHSLATLTSDVLPGGYAALQGNAHNLSQLFSRVQATQGGVLSSAQREEAEQYLTQGRSALEELGHDVEERLADLPEAQAELAPLLERALSQTQALFTTYAQQLERPRLTAVASLRGAEEAALRPQYGAFQAMTEHMAEHFGESQRAATRRLNLLLGGLAALLVLVALVNRSLRRSILHPLRQLTSASEQLARGNLAVHLPVNSNDEFGTLATSFNAAASELRANAARVEQERHEAQQLQNNIGQFLDVTMDIAEGDLTKRGKVTEDVLGNVVDSINLMTEELAATLRQVQDASASVSGGSRQMLGTTEAIQQGAQLTASEAQRVAEQVRLITATIREMAHNAQTSAQTAREALLASQQGQEALQETLGGMQNIRREVQQVSRRIKTLGDRSLEIQEIVDTISQIARRTNLLALNASVEAAGAGDVGGRFGAVADEIRQLAAMSAQATTRIAGLIRSVQAEVQDVIVGAEEGTREVEQGYRIAGSAGQRLQDIGQLTERSAQLAEQIAASTQAQVSSVEQVNAAVQQIAEVAQRSESAVEQGRSAAQRLEDLAQQLNASLARFRLPG</sequence>
<protein>
    <submittedName>
        <fullName evidence="9">Methyl-accepting chemotaxis protein</fullName>
    </submittedName>
</protein>
<dbReference type="GO" id="GO:0016020">
    <property type="term" value="C:membrane"/>
    <property type="evidence" value="ECO:0007669"/>
    <property type="project" value="InterPro"/>
</dbReference>
<dbReference type="SMART" id="SM00283">
    <property type="entry name" value="MA"/>
    <property type="match status" value="1"/>
</dbReference>
<feature type="domain" description="HAMP" evidence="8">
    <location>
        <begin position="374"/>
        <end position="426"/>
    </location>
</feature>
<feature type="domain" description="Methyl-accepting transducer" evidence="7">
    <location>
        <begin position="492"/>
        <end position="728"/>
    </location>
</feature>
<dbReference type="Pfam" id="PF00015">
    <property type="entry name" value="MCPsignal"/>
    <property type="match status" value="1"/>
</dbReference>
<reference evidence="9 10" key="1">
    <citation type="submission" date="2018-07" db="EMBL/GenBank/DDBJ databases">
        <title>Complete Genome and Methylome Analysis of Deinococcus wulumuqiensis NEB 479.</title>
        <authorList>
            <person name="Fomenkov A."/>
            <person name="Luyten Y."/>
            <person name="Vincze T."/>
            <person name="Anton B.P."/>
            <person name="Clark T."/>
            <person name="Roberts R.J."/>
            <person name="Morgan R.D."/>
        </authorList>
    </citation>
    <scope>NUCLEOTIDE SEQUENCE [LARGE SCALE GENOMIC DNA]</scope>
    <source>
        <strain evidence="9 10">NEB 479</strain>
        <plasmid evidence="10">Plasmid pdrda</plasmid>
    </source>
</reference>
<feature type="compositionally biased region" description="Low complexity" evidence="5">
    <location>
        <begin position="29"/>
        <end position="44"/>
    </location>
</feature>
<dbReference type="Proteomes" id="UP000253744">
    <property type="component" value="Plasmid pDrdA"/>
</dbReference>
<dbReference type="Pfam" id="PF00672">
    <property type="entry name" value="HAMP"/>
    <property type="match status" value="1"/>
</dbReference>
<dbReference type="STRING" id="1288484.GCA_000348665_02923"/>
<evidence type="ECO:0000256" key="4">
    <source>
        <dbReference type="SAM" id="Coils"/>
    </source>
</evidence>
<evidence type="ECO:0000256" key="3">
    <source>
        <dbReference type="PROSITE-ProRule" id="PRU00284"/>
    </source>
</evidence>
<gene>
    <name evidence="9" type="ORF">DVJ83_14335</name>
</gene>
<feature type="transmembrane region" description="Helical" evidence="6">
    <location>
        <begin position="353"/>
        <end position="372"/>
    </location>
</feature>
<keyword evidence="6" id="KW-1133">Transmembrane helix</keyword>
<feature type="coiled-coil region" evidence="4">
    <location>
        <begin position="411"/>
        <end position="448"/>
    </location>
</feature>
<dbReference type="InterPro" id="IPR004089">
    <property type="entry name" value="MCPsignal_dom"/>
</dbReference>
<name>A0A345IKY1_9DEIO</name>
<dbReference type="Gene3D" id="1.10.287.950">
    <property type="entry name" value="Methyl-accepting chemotaxis protein"/>
    <property type="match status" value="1"/>
</dbReference>
<evidence type="ECO:0000313" key="9">
    <source>
        <dbReference type="EMBL" id="AXH00354.1"/>
    </source>
</evidence>
<keyword evidence="1 3" id="KW-0807">Transducer</keyword>
<feature type="domain" description="HAMP" evidence="8">
    <location>
        <begin position="436"/>
        <end position="487"/>
    </location>
</feature>
<evidence type="ECO:0000256" key="1">
    <source>
        <dbReference type="ARBA" id="ARBA00023224"/>
    </source>
</evidence>
<dbReference type="PROSITE" id="PS50111">
    <property type="entry name" value="CHEMOTAXIS_TRANSDUC_2"/>
    <property type="match status" value="1"/>
</dbReference>
<dbReference type="InterPro" id="IPR003660">
    <property type="entry name" value="HAMP_dom"/>
</dbReference>
<dbReference type="PANTHER" id="PTHR32089:SF114">
    <property type="entry name" value="METHYL-ACCEPTING CHEMOTAXIS PROTEIN MCPB"/>
    <property type="match status" value="1"/>
</dbReference>
<dbReference type="EMBL" id="CP031159">
    <property type="protein sequence ID" value="AXH00354.1"/>
    <property type="molecule type" value="Genomic_DNA"/>
</dbReference>
<dbReference type="RefSeq" id="WP_114673044.1">
    <property type="nucleotide sequence ID" value="NZ_CP031159.1"/>
</dbReference>
<dbReference type="PANTHER" id="PTHR32089">
    <property type="entry name" value="METHYL-ACCEPTING CHEMOTAXIS PROTEIN MCPB"/>
    <property type="match status" value="1"/>
</dbReference>
<keyword evidence="6" id="KW-0812">Transmembrane</keyword>
<keyword evidence="6" id="KW-0472">Membrane</keyword>
<evidence type="ECO:0000313" key="10">
    <source>
        <dbReference type="Proteomes" id="UP000253744"/>
    </source>
</evidence>
<dbReference type="SMART" id="SM00304">
    <property type="entry name" value="HAMP"/>
    <property type="match status" value="3"/>
</dbReference>
<dbReference type="CDD" id="cd06225">
    <property type="entry name" value="HAMP"/>
    <property type="match status" value="1"/>
</dbReference>
<evidence type="ECO:0000259" key="8">
    <source>
        <dbReference type="PROSITE" id="PS50885"/>
    </source>
</evidence>
<dbReference type="Gene3D" id="6.10.340.10">
    <property type="match status" value="1"/>
</dbReference>
<feature type="region of interest" description="Disordered" evidence="5">
    <location>
        <begin position="1"/>
        <end position="44"/>
    </location>
</feature>
<dbReference type="KEGG" id="dwu:DVJ83_14335"/>
<dbReference type="SUPFAM" id="SSF158472">
    <property type="entry name" value="HAMP domain-like"/>
    <property type="match status" value="1"/>
</dbReference>
<feature type="transmembrane region" description="Helical" evidence="6">
    <location>
        <begin position="55"/>
        <end position="73"/>
    </location>
</feature>
<evidence type="ECO:0000259" key="7">
    <source>
        <dbReference type="PROSITE" id="PS50111"/>
    </source>
</evidence>
<evidence type="ECO:0000256" key="5">
    <source>
        <dbReference type="SAM" id="MobiDB-lite"/>
    </source>
</evidence>
<evidence type="ECO:0000256" key="6">
    <source>
        <dbReference type="SAM" id="Phobius"/>
    </source>
</evidence>
<dbReference type="AlphaFoldDB" id="A0A345IKY1"/>
<geneLocation type="plasmid" evidence="10">
    <name>pdrda</name>
</geneLocation>
<comment type="similarity">
    <text evidence="2">Belongs to the methyl-accepting chemotaxis (MCP) protein family.</text>
</comment>
<dbReference type="SUPFAM" id="SSF58104">
    <property type="entry name" value="Methyl-accepting chemotaxis protein (MCP) signaling domain"/>
    <property type="match status" value="1"/>
</dbReference>
<evidence type="ECO:0000256" key="2">
    <source>
        <dbReference type="ARBA" id="ARBA00029447"/>
    </source>
</evidence>
<keyword evidence="4" id="KW-0175">Coiled coil</keyword>